<dbReference type="EMBL" id="JAAYUN010000069">
    <property type="protein sequence ID" value="NLJ22239.1"/>
    <property type="molecule type" value="Genomic_DNA"/>
</dbReference>
<dbReference type="Proteomes" id="UP000544742">
    <property type="component" value="Unassembled WGS sequence"/>
</dbReference>
<organism evidence="1 2">
    <name type="scientific">Methanothrix soehngenii</name>
    <name type="common">Methanosaeta concilii</name>
    <dbReference type="NCBI Taxonomy" id="2223"/>
    <lineage>
        <taxon>Archaea</taxon>
        <taxon>Methanobacteriati</taxon>
        <taxon>Methanobacteriota</taxon>
        <taxon>Stenosarchaea group</taxon>
        <taxon>Methanomicrobia</taxon>
        <taxon>Methanotrichales</taxon>
        <taxon>Methanotrichaceae</taxon>
        <taxon>Methanothrix</taxon>
    </lineage>
</organism>
<protein>
    <submittedName>
        <fullName evidence="1">Radical SAM protein</fullName>
    </submittedName>
</protein>
<comment type="caution">
    <text evidence="1">The sequence shown here is derived from an EMBL/GenBank/DDBJ whole genome shotgun (WGS) entry which is preliminary data.</text>
</comment>
<evidence type="ECO:0000313" key="1">
    <source>
        <dbReference type="EMBL" id="NLJ22239.1"/>
    </source>
</evidence>
<reference evidence="1 2" key="1">
    <citation type="journal article" date="2020" name="Biotechnol. Biofuels">
        <title>New insights from the biogas microbiome by comprehensive genome-resolved metagenomics of nearly 1600 species originating from multiple anaerobic digesters.</title>
        <authorList>
            <person name="Campanaro S."/>
            <person name="Treu L."/>
            <person name="Rodriguez-R L.M."/>
            <person name="Kovalovszki A."/>
            <person name="Ziels R.M."/>
            <person name="Maus I."/>
            <person name="Zhu X."/>
            <person name="Kougias P.G."/>
            <person name="Basile A."/>
            <person name="Luo G."/>
            <person name="Schluter A."/>
            <person name="Konstantinidis K.T."/>
            <person name="Angelidaki I."/>
        </authorList>
    </citation>
    <scope>NUCLEOTIDE SEQUENCE [LARGE SCALE GENOMIC DNA]</scope>
    <source>
        <strain evidence="1">AS27yjCOA_157</strain>
    </source>
</reference>
<evidence type="ECO:0000313" key="2">
    <source>
        <dbReference type="Proteomes" id="UP000544742"/>
    </source>
</evidence>
<dbReference type="AlphaFoldDB" id="A0A7K4AGY9"/>
<sequence length="104" mass="11415">MNPAQVDPEPSSDTITDRSYPLYRSPLVRADARLEGDRVKIRVTGPLASLPAIRSSMELFDGQLAVRAGTEQLSLSTWIPPLPGKAFDRLANSRIRALMGLRTP</sequence>
<accession>A0A7K4AGY9</accession>
<name>A0A7K4AGY9_METSH</name>
<proteinExistence type="predicted"/>
<gene>
    <name evidence="1" type="ORF">GX426_03925</name>
</gene>
<feature type="non-terminal residue" evidence="1">
    <location>
        <position position="104"/>
    </location>
</feature>